<dbReference type="Proteomes" id="UP000000775">
    <property type="component" value="Chromosome"/>
</dbReference>
<keyword evidence="2" id="KW-1185">Reference proteome</keyword>
<evidence type="ECO:0000313" key="1">
    <source>
        <dbReference type="EMBL" id="CAJ99032.1"/>
    </source>
</evidence>
<dbReference type="EMBL" id="AM260522">
    <property type="protein sequence ID" value="CAJ99032.1"/>
    <property type="molecule type" value="Genomic_DNA"/>
</dbReference>
<proteinExistence type="predicted"/>
<dbReference type="AlphaFoldDB" id="Q17Z94"/>
<accession>Q17Z94</accession>
<dbReference type="HOGENOM" id="CLU_3026012_0_0_7"/>
<dbReference type="REBASE" id="13238">
    <property type="entry name" value="HacSORF180P"/>
</dbReference>
<organism evidence="1 2">
    <name type="scientific">Helicobacter acinonychis (strain Sheeba)</name>
    <dbReference type="NCBI Taxonomy" id="382638"/>
    <lineage>
        <taxon>Bacteria</taxon>
        <taxon>Pseudomonadati</taxon>
        <taxon>Campylobacterota</taxon>
        <taxon>Epsilonproteobacteria</taxon>
        <taxon>Campylobacterales</taxon>
        <taxon>Helicobacteraceae</taxon>
        <taxon>Helicobacter</taxon>
    </lineage>
</organism>
<dbReference type="eggNOG" id="COG1061">
    <property type="taxonomic scope" value="Bacteria"/>
</dbReference>
<dbReference type="KEGG" id="hac:Hac_0180"/>
<reference evidence="1 2" key="1">
    <citation type="journal article" date="2006" name="PLoS Genet.">
        <title>Who ate whom? Adaptive Helicobacter genomic changes that accompanied a host jump from early humans to large felines.</title>
        <authorList>
            <person name="Eppinger M."/>
            <person name="Baar C."/>
            <person name="Linz B."/>
            <person name="Raddatz G."/>
            <person name="Lanz C."/>
            <person name="Keller H."/>
            <person name="Morelli G."/>
            <person name="Gressmann H."/>
            <person name="Achtman M."/>
            <person name="Schuster S.C."/>
        </authorList>
    </citation>
    <scope>NUCLEOTIDE SEQUENCE [LARGE SCALE GENOMIC DNA]</scope>
    <source>
        <strain evidence="1 2">Sheeba</strain>
    </source>
</reference>
<protein>
    <submittedName>
        <fullName evidence="1">Restriction enzyme 5</fullName>
    </submittedName>
</protein>
<gene>
    <name evidence="1" type="primary">fragment 5</name>
    <name evidence="1" type="ordered locus">Hac_0180</name>
</gene>
<evidence type="ECO:0000313" key="2">
    <source>
        <dbReference type="Proteomes" id="UP000000775"/>
    </source>
</evidence>
<dbReference type="STRING" id="382638.Hac_0180"/>
<name>Q17Z94_HELAH</name>
<sequence>MICLSIFQQHYRKVLFPDFIFWLQKGDTQIICFIDPKGSVASEYQFKVKGYKKTF</sequence>